<evidence type="ECO:0000256" key="3">
    <source>
        <dbReference type="ARBA" id="ARBA00020541"/>
    </source>
</evidence>
<evidence type="ECO:0000313" key="7">
    <source>
        <dbReference type="EMBL" id="EDI0448426.1"/>
    </source>
</evidence>
<protein>
    <recommendedName>
        <fullName evidence="3">Relaxosome protein TraY</fullName>
    </recommendedName>
</protein>
<keyword evidence="6" id="KW-0238">DNA-binding</keyword>
<keyword evidence="4" id="KW-0963">Cytoplasm</keyword>
<evidence type="ECO:0000256" key="5">
    <source>
        <dbReference type="ARBA" id="ARBA00022971"/>
    </source>
</evidence>
<dbReference type="EMBL" id="AAMJQQ010000017">
    <property type="protein sequence ID" value="EDI0448426.1"/>
    <property type="molecule type" value="Genomic_DNA"/>
</dbReference>
<comment type="similarity">
    <text evidence="2">Belongs to the TraY family.</text>
</comment>
<organism evidence="7">
    <name type="scientific">Salmonella newport</name>
    <dbReference type="NCBI Taxonomy" id="108619"/>
    <lineage>
        <taxon>Bacteria</taxon>
        <taxon>Pseudomonadati</taxon>
        <taxon>Pseudomonadota</taxon>
        <taxon>Gammaproteobacteria</taxon>
        <taxon>Enterobacterales</taxon>
        <taxon>Enterobacteriaceae</taxon>
        <taxon>Salmonella</taxon>
    </lineage>
</organism>
<gene>
    <name evidence="7" type="ORF">CC757_18485</name>
</gene>
<reference evidence="7" key="1">
    <citation type="submission" date="2018-07" db="EMBL/GenBank/DDBJ databases">
        <authorList>
            <person name="Ashton P.M."/>
            <person name="Dallman T."/>
            <person name="Nair S."/>
            <person name="De Pinna E."/>
            <person name="Peters T."/>
            <person name="Grant K."/>
        </authorList>
    </citation>
    <scope>NUCLEOTIDE SEQUENCE</scope>
    <source>
        <strain evidence="7">335522</strain>
    </source>
</reference>
<name>A0A636IKQ0_SALNE</name>
<evidence type="ECO:0000256" key="6">
    <source>
        <dbReference type="ARBA" id="ARBA00023125"/>
    </source>
</evidence>
<dbReference type="GO" id="GO:0003677">
    <property type="term" value="F:DNA binding"/>
    <property type="evidence" value="ECO:0007669"/>
    <property type="project" value="UniProtKB-KW"/>
</dbReference>
<evidence type="ECO:0000256" key="2">
    <source>
        <dbReference type="ARBA" id="ARBA00007183"/>
    </source>
</evidence>
<accession>A0A636IKQ0</accession>
<keyword evidence="5" id="KW-0184">Conjugation</keyword>
<dbReference type="GO" id="GO:0005737">
    <property type="term" value="C:cytoplasm"/>
    <property type="evidence" value="ECO:0007669"/>
    <property type="project" value="UniProtKB-SubCell"/>
</dbReference>
<proteinExistence type="inferred from homology"/>
<evidence type="ECO:0000256" key="1">
    <source>
        <dbReference type="ARBA" id="ARBA00004496"/>
    </source>
</evidence>
<dbReference type="InterPro" id="IPR008876">
    <property type="entry name" value="TraY"/>
</dbReference>
<evidence type="ECO:0000256" key="4">
    <source>
        <dbReference type="ARBA" id="ARBA00022490"/>
    </source>
</evidence>
<dbReference type="AlphaFoldDB" id="A0A636IKQ0"/>
<sequence length="69" mass="8003">MNRRNARSAPGNKILLNLDDSTNHKLLDARERSGRTKTTEALLRLRDHLSKYPDFYNAETDMEVTTQKN</sequence>
<comment type="subcellular location">
    <subcellularLocation>
        <location evidence="1">Cytoplasm</location>
    </subcellularLocation>
</comment>
<dbReference type="Pfam" id="PF05509">
    <property type="entry name" value="TraY"/>
    <property type="match status" value="1"/>
</dbReference>
<comment type="caution">
    <text evidence="7">The sequence shown here is derived from an EMBL/GenBank/DDBJ whole genome shotgun (WGS) entry which is preliminary data.</text>
</comment>